<evidence type="ECO:0000259" key="3">
    <source>
        <dbReference type="PROSITE" id="PS50263"/>
    </source>
</evidence>
<dbReference type="PANTHER" id="PTHR43674:SF2">
    <property type="entry name" value="BETA-UREIDOPROPIONASE"/>
    <property type="match status" value="1"/>
</dbReference>
<dbReference type="InterPro" id="IPR050345">
    <property type="entry name" value="Aliph_Amidase/BUP"/>
</dbReference>
<feature type="domain" description="CN hydrolase" evidence="3">
    <location>
        <begin position="5"/>
        <end position="250"/>
    </location>
</feature>
<dbReference type="RefSeq" id="WP_200115747.1">
    <property type="nucleotide sequence ID" value="NZ_JAEHOH010000014.1"/>
</dbReference>
<name>A0A934Q8U4_9MICO</name>
<dbReference type="PANTHER" id="PTHR43674">
    <property type="entry name" value="NITRILASE C965.09-RELATED"/>
    <property type="match status" value="1"/>
</dbReference>
<dbReference type="GO" id="GO:0050126">
    <property type="term" value="F:N-carbamoylputrescine amidase activity"/>
    <property type="evidence" value="ECO:0007669"/>
    <property type="project" value="TreeGrafter"/>
</dbReference>
<dbReference type="Proteomes" id="UP000608530">
    <property type="component" value="Unassembled WGS sequence"/>
</dbReference>
<dbReference type="PROSITE" id="PS50263">
    <property type="entry name" value="CN_HYDROLASE"/>
    <property type="match status" value="1"/>
</dbReference>
<keyword evidence="1" id="KW-0378">Hydrolase</keyword>
<keyword evidence="5" id="KW-1185">Reference proteome</keyword>
<comment type="caution">
    <text evidence="4">The sequence shown here is derived from an EMBL/GenBank/DDBJ whole genome shotgun (WGS) entry which is preliminary data.</text>
</comment>
<reference evidence="4" key="1">
    <citation type="submission" date="2020-12" db="EMBL/GenBank/DDBJ databases">
        <title>Leucobacter sp. CAS1, isolated from Chromium sludge.</title>
        <authorList>
            <person name="Xu Z."/>
        </authorList>
    </citation>
    <scope>NUCLEOTIDE SEQUENCE</scope>
    <source>
        <strain evidence="4">CSA1</strain>
    </source>
</reference>
<organism evidence="4 5">
    <name type="scientific">Leucobacter chromiisoli</name>
    <dbReference type="NCBI Taxonomy" id="2796471"/>
    <lineage>
        <taxon>Bacteria</taxon>
        <taxon>Bacillati</taxon>
        <taxon>Actinomycetota</taxon>
        <taxon>Actinomycetes</taxon>
        <taxon>Micrococcales</taxon>
        <taxon>Microbacteriaceae</taxon>
        <taxon>Leucobacter</taxon>
    </lineage>
</organism>
<dbReference type="InterPro" id="IPR036526">
    <property type="entry name" value="C-N_Hydrolase_sf"/>
</dbReference>
<proteinExistence type="predicted"/>
<dbReference type="Gene3D" id="3.60.110.10">
    <property type="entry name" value="Carbon-nitrogen hydrolase"/>
    <property type="match status" value="1"/>
</dbReference>
<evidence type="ECO:0000256" key="1">
    <source>
        <dbReference type="ARBA" id="ARBA00022801"/>
    </source>
</evidence>
<feature type="region of interest" description="Disordered" evidence="2">
    <location>
        <begin position="258"/>
        <end position="277"/>
    </location>
</feature>
<gene>
    <name evidence="4" type="ORF">JD276_11245</name>
</gene>
<protein>
    <recommendedName>
        <fullName evidence="3">CN hydrolase domain-containing protein</fullName>
    </recommendedName>
</protein>
<evidence type="ECO:0000313" key="4">
    <source>
        <dbReference type="EMBL" id="MBK0419608.1"/>
    </source>
</evidence>
<accession>A0A934Q8U4</accession>
<dbReference type="Pfam" id="PF00795">
    <property type="entry name" value="CN_hydrolase"/>
    <property type="match status" value="1"/>
</dbReference>
<dbReference type="EMBL" id="JAEHOH010000014">
    <property type="protein sequence ID" value="MBK0419608.1"/>
    <property type="molecule type" value="Genomic_DNA"/>
</dbReference>
<dbReference type="InterPro" id="IPR003010">
    <property type="entry name" value="C-N_Hydrolase"/>
</dbReference>
<dbReference type="AlphaFoldDB" id="A0A934Q8U4"/>
<dbReference type="SUPFAM" id="SSF56317">
    <property type="entry name" value="Carbon-nitrogen hydrolase"/>
    <property type="match status" value="1"/>
</dbReference>
<evidence type="ECO:0000313" key="5">
    <source>
        <dbReference type="Proteomes" id="UP000608530"/>
    </source>
</evidence>
<sequence>MPTQVTVAAVQTIPVIGDTAHNLADMLARADEAARRGARLIVFPELATSGYVFSDADEARDCAGALVSLDAAGRFRELCARHGAVAVFGYPEIDDDRLYNSAMVVGPEGVVGNYRKNHLWNLENEIFTPGDTGYPVFDTLVGRVGILICYDIWFPEAVRSLVLGEADVICLPTNWVPIEGAPHGRLTMANLLCQTNSHINGITIVGADRAGVERGQEFLGKSVISSPSGELAAGPASDTEAETLYAAFDGAEGRRARHWNDYNDPVENRRPETYRLQ</sequence>
<dbReference type="GO" id="GO:0033388">
    <property type="term" value="P:putrescine biosynthetic process from arginine"/>
    <property type="evidence" value="ECO:0007669"/>
    <property type="project" value="TreeGrafter"/>
</dbReference>
<evidence type="ECO:0000256" key="2">
    <source>
        <dbReference type="SAM" id="MobiDB-lite"/>
    </source>
</evidence>